<keyword evidence="2" id="KW-1185">Reference proteome</keyword>
<protein>
    <submittedName>
        <fullName evidence="1">Uncharacterized protein</fullName>
    </submittedName>
</protein>
<organism evidence="1 2">
    <name type="scientific">Paenibacillus vini</name>
    <dbReference type="NCBI Taxonomy" id="1476024"/>
    <lineage>
        <taxon>Bacteria</taxon>
        <taxon>Bacillati</taxon>
        <taxon>Bacillota</taxon>
        <taxon>Bacilli</taxon>
        <taxon>Bacillales</taxon>
        <taxon>Paenibacillaceae</taxon>
        <taxon>Paenibacillus</taxon>
    </lineage>
</organism>
<dbReference type="EMBL" id="BOSL01000017">
    <property type="protein sequence ID" value="GIP55270.1"/>
    <property type="molecule type" value="Genomic_DNA"/>
</dbReference>
<dbReference type="Proteomes" id="UP000679992">
    <property type="component" value="Unassembled WGS sequence"/>
</dbReference>
<dbReference type="RefSeq" id="WP_213656290.1">
    <property type="nucleotide sequence ID" value="NZ_BOSL01000017.1"/>
</dbReference>
<comment type="caution">
    <text evidence="1">The sequence shown here is derived from an EMBL/GenBank/DDBJ whole genome shotgun (WGS) entry which is preliminary data.</text>
</comment>
<gene>
    <name evidence="1" type="ORF">J42TS3_43050</name>
</gene>
<accession>A0ABQ4MIP1</accession>
<proteinExistence type="predicted"/>
<name>A0ABQ4MIP1_9BACL</name>
<reference evidence="1 2" key="1">
    <citation type="submission" date="2021-03" db="EMBL/GenBank/DDBJ databases">
        <title>Antimicrobial resistance genes in bacteria isolated from Japanese honey, and their potential for conferring macrolide and lincosamide resistance in the American foulbrood pathogen Paenibacillus larvae.</title>
        <authorList>
            <person name="Okamoto M."/>
            <person name="Kumagai M."/>
            <person name="Kanamori H."/>
            <person name="Takamatsu D."/>
        </authorList>
    </citation>
    <scope>NUCLEOTIDE SEQUENCE [LARGE SCALE GENOMIC DNA]</scope>
    <source>
        <strain evidence="1 2">J42TS3</strain>
    </source>
</reference>
<evidence type="ECO:0000313" key="2">
    <source>
        <dbReference type="Proteomes" id="UP000679992"/>
    </source>
</evidence>
<sequence>MSLNLERVLVVDGYYLGDPLDYELRPSWLIRDDLVLHFVDEDLVLRRVTRHSDVVNHPRLYITRKLNDSVRVAVGLPQTDEIVAEVAACLLRMSAIDFLIDCVMNDSEASDEFRVVR</sequence>
<evidence type="ECO:0000313" key="1">
    <source>
        <dbReference type="EMBL" id="GIP55270.1"/>
    </source>
</evidence>